<gene>
    <name evidence="6" type="primary">flgD</name>
    <name evidence="6" type="ORF">V1479_22565</name>
</gene>
<feature type="compositionally biased region" description="Acidic residues" evidence="5">
    <location>
        <begin position="142"/>
        <end position="155"/>
    </location>
</feature>
<feature type="region of interest" description="Disordered" evidence="5">
    <location>
        <begin position="129"/>
        <end position="155"/>
    </location>
</feature>
<protein>
    <recommendedName>
        <fullName evidence="2">Basal-body rod modification protein FlgD</fullName>
    </recommendedName>
</protein>
<sequence>MNISAITNTMATTQNTTGTPQSVDYKAFLQLLVAQMKNQDPTAPMDSTDYVAQLATFSQVEQSVEINKKLTEMLQASTMAQATGLIGKVVESMDGEISGVVRQVEIYSDGIVAVLDGGEKLAITPGVIIRDADYTPPPGDETPGDDEQPGDEQAA</sequence>
<evidence type="ECO:0000256" key="5">
    <source>
        <dbReference type="SAM" id="MobiDB-lite"/>
    </source>
</evidence>
<evidence type="ECO:0000313" key="6">
    <source>
        <dbReference type="EMBL" id="MEX4010107.1"/>
    </source>
</evidence>
<dbReference type="Proteomes" id="UP001559025">
    <property type="component" value="Unassembled WGS sequence"/>
</dbReference>
<evidence type="ECO:0000256" key="2">
    <source>
        <dbReference type="ARBA" id="ARBA00016013"/>
    </source>
</evidence>
<comment type="similarity">
    <text evidence="1">Belongs to the FlgD family.</text>
</comment>
<dbReference type="InterPro" id="IPR005648">
    <property type="entry name" value="FlgD"/>
</dbReference>
<keyword evidence="6" id="KW-0969">Cilium</keyword>
<keyword evidence="7" id="KW-1185">Reference proteome</keyword>
<evidence type="ECO:0000313" key="7">
    <source>
        <dbReference type="Proteomes" id="UP001559025"/>
    </source>
</evidence>
<dbReference type="Pfam" id="PF03963">
    <property type="entry name" value="FlgD"/>
    <property type="match status" value="1"/>
</dbReference>
<evidence type="ECO:0000256" key="3">
    <source>
        <dbReference type="ARBA" id="ARBA00022795"/>
    </source>
</evidence>
<accession>A0ABV3WZJ1</accession>
<evidence type="ECO:0000256" key="4">
    <source>
        <dbReference type="ARBA" id="ARBA00024746"/>
    </source>
</evidence>
<dbReference type="NCBIfam" id="NF004670">
    <property type="entry name" value="PRK06009.1"/>
    <property type="match status" value="1"/>
</dbReference>
<dbReference type="EMBL" id="JAZHFV010000009">
    <property type="protein sequence ID" value="MEX4010107.1"/>
    <property type="molecule type" value="Genomic_DNA"/>
</dbReference>
<organism evidence="6 7">
    <name type="scientific">Neoaquamicrobium sediminum</name>
    <dbReference type="NCBI Taxonomy" id="1849104"/>
    <lineage>
        <taxon>Bacteria</taxon>
        <taxon>Pseudomonadati</taxon>
        <taxon>Pseudomonadota</taxon>
        <taxon>Alphaproteobacteria</taxon>
        <taxon>Hyphomicrobiales</taxon>
        <taxon>Phyllobacteriaceae</taxon>
        <taxon>Neoaquamicrobium</taxon>
    </lineage>
</organism>
<evidence type="ECO:0000256" key="1">
    <source>
        <dbReference type="ARBA" id="ARBA00010577"/>
    </source>
</evidence>
<keyword evidence="6" id="KW-0282">Flagellum</keyword>
<proteinExistence type="inferred from homology"/>
<keyword evidence="6" id="KW-0966">Cell projection</keyword>
<reference evidence="6 7" key="1">
    <citation type="submission" date="2024-01" db="EMBL/GenBank/DDBJ databases">
        <title>New evidence supports the origin of RcGTA from prophage.</title>
        <authorList>
            <person name="Xu Y."/>
            <person name="Liu B."/>
            <person name="Chen F."/>
        </authorList>
    </citation>
    <scope>NUCLEOTIDE SEQUENCE [LARGE SCALE GENOMIC DNA]</scope>
    <source>
        <strain evidence="6 7">CBW1107-2</strain>
    </source>
</reference>
<comment type="caution">
    <text evidence="6">The sequence shown here is derived from an EMBL/GenBank/DDBJ whole genome shotgun (WGS) entry which is preliminary data.</text>
</comment>
<name>A0ABV3WZJ1_9HYPH</name>
<keyword evidence="3" id="KW-1005">Bacterial flagellum biogenesis</keyword>
<comment type="function">
    <text evidence="4">Required for flagellar hook formation. May act as a scaffolding protein.</text>
</comment>